<accession>A0AAW0BP45</accession>
<dbReference type="EMBL" id="JAWWNJ010000030">
    <property type="protein sequence ID" value="KAK7027115.1"/>
    <property type="molecule type" value="Genomic_DNA"/>
</dbReference>
<reference evidence="2 3" key="1">
    <citation type="journal article" date="2024" name="J Genomics">
        <title>Draft genome sequencing and assembly of Favolaschia claudopus CIRM-BRFM 2984 isolated from oak limbs.</title>
        <authorList>
            <person name="Navarro D."/>
            <person name="Drula E."/>
            <person name="Chaduli D."/>
            <person name="Cazenave R."/>
            <person name="Ahrendt S."/>
            <person name="Wang J."/>
            <person name="Lipzen A."/>
            <person name="Daum C."/>
            <person name="Barry K."/>
            <person name="Grigoriev I.V."/>
            <person name="Favel A."/>
            <person name="Rosso M.N."/>
            <person name="Martin F."/>
        </authorList>
    </citation>
    <scope>NUCLEOTIDE SEQUENCE [LARGE SCALE GENOMIC DNA]</scope>
    <source>
        <strain evidence="2 3">CIRM-BRFM 2984</strain>
    </source>
</reference>
<feature type="region of interest" description="Disordered" evidence="1">
    <location>
        <begin position="1"/>
        <end position="76"/>
    </location>
</feature>
<feature type="compositionally biased region" description="Low complexity" evidence="1">
    <location>
        <begin position="49"/>
        <end position="58"/>
    </location>
</feature>
<keyword evidence="3" id="KW-1185">Reference proteome</keyword>
<proteinExistence type="predicted"/>
<evidence type="ECO:0000313" key="2">
    <source>
        <dbReference type="EMBL" id="KAK7027115.1"/>
    </source>
</evidence>
<feature type="compositionally biased region" description="Low complexity" evidence="1">
    <location>
        <begin position="14"/>
        <end position="31"/>
    </location>
</feature>
<organism evidence="2 3">
    <name type="scientific">Favolaschia claudopus</name>
    <dbReference type="NCBI Taxonomy" id="2862362"/>
    <lineage>
        <taxon>Eukaryota</taxon>
        <taxon>Fungi</taxon>
        <taxon>Dikarya</taxon>
        <taxon>Basidiomycota</taxon>
        <taxon>Agaricomycotina</taxon>
        <taxon>Agaricomycetes</taxon>
        <taxon>Agaricomycetidae</taxon>
        <taxon>Agaricales</taxon>
        <taxon>Marasmiineae</taxon>
        <taxon>Mycenaceae</taxon>
        <taxon>Favolaschia</taxon>
    </lineage>
</organism>
<sequence length="352" mass="39238">MYLYGRSSPLHSRNSSTHSLCNSNNTSNTSSHYREHTRQQDGWTVLSDPASAPAAQPEPELPPPYTVNPPPPPPPTINLRSRANVRTFLVPTNSNVVGAPRVTRTLRYARNADFAQARTEICHTMGLDPYTACLGYKWDNDKKANATIHALANAKDWQDCLEDGIGQTEREQKPPEETAPLPPAPTGKKRKADAPAYDNGKRTFEFTHEYRQLKAALSKCEDHRGESCWVNNGGHHHIIELEHITLWAKEIRTRSLLYSPSCEPLGTTSNKLYLSEASYFVMIATLERGTAMRLTASLDDVFEVLHVWSLRFSLISLTLRFTSVPTQDLFDRAQADAKVSGDVGLLAMVVVV</sequence>
<evidence type="ECO:0000256" key="1">
    <source>
        <dbReference type="SAM" id="MobiDB-lite"/>
    </source>
</evidence>
<dbReference type="AlphaFoldDB" id="A0AAW0BP45"/>
<comment type="caution">
    <text evidence="2">The sequence shown here is derived from an EMBL/GenBank/DDBJ whole genome shotgun (WGS) entry which is preliminary data.</text>
</comment>
<protein>
    <submittedName>
        <fullName evidence="2">Uncharacterized protein</fullName>
    </submittedName>
</protein>
<feature type="region of interest" description="Disordered" evidence="1">
    <location>
        <begin position="168"/>
        <end position="198"/>
    </location>
</feature>
<name>A0AAW0BP45_9AGAR</name>
<feature type="compositionally biased region" description="Pro residues" evidence="1">
    <location>
        <begin position="59"/>
        <end position="76"/>
    </location>
</feature>
<dbReference type="Proteomes" id="UP001362999">
    <property type="component" value="Unassembled WGS sequence"/>
</dbReference>
<evidence type="ECO:0000313" key="3">
    <source>
        <dbReference type="Proteomes" id="UP001362999"/>
    </source>
</evidence>
<gene>
    <name evidence="2" type="ORF">R3P38DRAFT_3191422</name>
</gene>